<name>A0ABV4QAP1_9ACTN</name>
<evidence type="ECO:0000313" key="3">
    <source>
        <dbReference type="Proteomes" id="UP001569963"/>
    </source>
</evidence>
<evidence type="ECO:0000256" key="1">
    <source>
        <dbReference type="SAM" id="Phobius"/>
    </source>
</evidence>
<dbReference type="EMBL" id="JAXCEI010000006">
    <property type="protein sequence ID" value="MFA1540128.1"/>
    <property type="molecule type" value="Genomic_DNA"/>
</dbReference>
<protein>
    <recommendedName>
        <fullName evidence="4">NADH-quinone oxidoreductase subunit L</fullName>
    </recommendedName>
</protein>
<keyword evidence="1" id="KW-0812">Transmembrane</keyword>
<sequence length="73" mass="7595">MNQLVPLVVALPLVCAALLAAVGRHVPRLVPDAVAIACAAAVTAMTLTLTVRAGDGTIVYWFGDWHPVQNGFA</sequence>
<keyword evidence="1" id="KW-0472">Membrane</keyword>
<dbReference type="RefSeq" id="WP_371950047.1">
    <property type="nucleotide sequence ID" value="NZ_JAXCEI010000006.1"/>
</dbReference>
<comment type="caution">
    <text evidence="2">The sequence shown here is derived from an EMBL/GenBank/DDBJ whole genome shotgun (WGS) entry which is preliminary data.</text>
</comment>
<evidence type="ECO:0000313" key="2">
    <source>
        <dbReference type="EMBL" id="MFA1540128.1"/>
    </source>
</evidence>
<organism evidence="2 3">
    <name type="scientific">Actinomadura monticuli</name>
    <dbReference type="NCBI Taxonomy" id="3097367"/>
    <lineage>
        <taxon>Bacteria</taxon>
        <taxon>Bacillati</taxon>
        <taxon>Actinomycetota</taxon>
        <taxon>Actinomycetes</taxon>
        <taxon>Streptosporangiales</taxon>
        <taxon>Thermomonosporaceae</taxon>
        <taxon>Actinomadura</taxon>
    </lineage>
</organism>
<reference evidence="2 3" key="1">
    <citation type="submission" date="2023-11" db="EMBL/GenBank/DDBJ databases">
        <title>Actinomadura monticuli sp. nov., isolated from volcanic ash.</title>
        <authorList>
            <person name="Lee S.D."/>
            <person name="Yang H."/>
            <person name="Kim I.S."/>
        </authorList>
    </citation>
    <scope>NUCLEOTIDE SEQUENCE [LARGE SCALE GENOMIC DNA]</scope>
    <source>
        <strain evidence="2 3">DLS-62</strain>
    </source>
</reference>
<keyword evidence="3" id="KW-1185">Reference proteome</keyword>
<gene>
    <name evidence="2" type="ORF">SM611_14415</name>
</gene>
<dbReference type="Proteomes" id="UP001569963">
    <property type="component" value="Unassembled WGS sequence"/>
</dbReference>
<feature type="transmembrane region" description="Helical" evidence="1">
    <location>
        <begin position="33"/>
        <end position="51"/>
    </location>
</feature>
<accession>A0ABV4QAP1</accession>
<proteinExistence type="predicted"/>
<evidence type="ECO:0008006" key="4">
    <source>
        <dbReference type="Google" id="ProtNLM"/>
    </source>
</evidence>
<keyword evidence="1" id="KW-1133">Transmembrane helix</keyword>